<evidence type="ECO:0000313" key="3">
    <source>
        <dbReference type="EMBL" id="GAH72478.1"/>
    </source>
</evidence>
<gene>
    <name evidence="3" type="ORF">S03H2_55156</name>
</gene>
<proteinExistence type="predicted"/>
<organism evidence="3">
    <name type="scientific">marine sediment metagenome</name>
    <dbReference type="NCBI Taxonomy" id="412755"/>
    <lineage>
        <taxon>unclassified sequences</taxon>
        <taxon>metagenomes</taxon>
        <taxon>ecological metagenomes</taxon>
    </lineage>
</organism>
<dbReference type="EMBL" id="BARU01035213">
    <property type="protein sequence ID" value="GAH72478.1"/>
    <property type="molecule type" value="Genomic_DNA"/>
</dbReference>
<keyword evidence="2" id="KW-0812">Transmembrane</keyword>
<comment type="caution">
    <text evidence="3">The sequence shown here is derived from an EMBL/GenBank/DDBJ whole genome shotgun (WGS) entry which is preliminary data.</text>
</comment>
<dbReference type="AlphaFoldDB" id="X1JRS0"/>
<sequence length="232" mass="25408">LSDELERPVLPLSSPLKCPKGFAPSQYMVNIGLALKELSPGKETNLSVVNLNALPEVYRRKPPRLLQALIVPTIIVMAIGSLFPLVMLTRSSATDIVSLQAQLDTTNQLIEQREAQQQSQKEAIAELENKVVELEEINNAFTTVRKNFNIQRGIVNADLVAATYNLPGTSDFSRISHASVELTISGKSPNETEVLAYANALRASGRFSQVIVSSIQKTEEGMSFTLTLTARE</sequence>
<protein>
    <submittedName>
        <fullName evidence="3">Uncharacterized protein</fullName>
    </submittedName>
</protein>
<accession>X1JRS0</accession>
<name>X1JRS0_9ZZZZ</name>
<feature type="coiled-coil region" evidence="1">
    <location>
        <begin position="96"/>
        <end position="144"/>
    </location>
</feature>
<keyword evidence="1" id="KW-0175">Coiled coil</keyword>
<evidence type="ECO:0000256" key="1">
    <source>
        <dbReference type="SAM" id="Coils"/>
    </source>
</evidence>
<keyword evidence="2" id="KW-1133">Transmembrane helix</keyword>
<feature type="non-terminal residue" evidence="3">
    <location>
        <position position="1"/>
    </location>
</feature>
<evidence type="ECO:0000256" key="2">
    <source>
        <dbReference type="SAM" id="Phobius"/>
    </source>
</evidence>
<feature type="transmembrane region" description="Helical" evidence="2">
    <location>
        <begin position="68"/>
        <end position="88"/>
    </location>
</feature>
<keyword evidence="2" id="KW-0472">Membrane</keyword>
<reference evidence="3" key="1">
    <citation type="journal article" date="2014" name="Front. Microbiol.">
        <title>High frequency of phylogenetically diverse reductive dehalogenase-homologous genes in deep subseafloor sedimentary metagenomes.</title>
        <authorList>
            <person name="Kawai M."/>
            <person name="Futagami T."/>
            <person name="Toyoda A."/>
            <person name="Takaki Y."/>
            <person name="Nishi S."/>
            <person name="Hori S."/>
            <person name="Arai W."/>
            <person name="Tsubouchi T."/>
            <person name="Morono Y."/>
            <person name="Uchiyama I."/>
            <person name="Ito T."/>
            <person name="Fujiyama A."/>
            <person name="Inagaki F."/>
            <person name="Takami H."/>
        </authorList>
    </citation>
    <scope>NUCLEOTIDE SEQUENCE</scope>
    <source>
        <strain evidence="3">Expedition CK06-06</strain>
    </source>
</reference>